<sequence length="201" mass="22170">MIEGTIPLANHSMLSALPSGWVGEILDEELVASPRPTAAQTRAAFMLGVELGEQLDKRRGGSGRWCFLRAPELHLGHDMLVPDMAGWRRERLDVPFDPDVPFLTLVPDWVCEVLTPSTAALDRARKLPLYARAGVSHVWLVDPAARTLEAYQRVKRGWLLTASYEDDALVRADPFPSSVLELGSLWLPEGAEKPTLLVAVP</sequence>
<dbReference type="Proteomes" id="UP000009026">
    <property type="component" value="Chromosome"/>
</dbReference>
<proteinExistence type="predicted"/>
<evidence type="ECO:0000313" key="3">
    <source>
        <dbReference type="Proteomes" id="UP000009026"/>
    </source>
</evidence>
<dbReference type="InterPro" id="IPR008538">
    <property type="entry name" value="Uma2"/>
</dbReference>
<dbReference type="eggNOG" id="COG4636">
    <property type="taxonomic scope" value="Bacteria"/>
</dbReference>
<dbReference type="CDD" id="cd06260">
    <property type="entry name" value="DUF820-like"/>
    <property type="match status" value="1"/>
</dbReference>
<dbReference type="AlphaFoldDB" id="A0A0H4X4I3"/>
<protein>
    <recommendedName>
        <fullName evidence="1">Putative restriction endonuclease domain-containing protein</fullName>
    </recommendedName>
</protein>
<keyword evidence="3" id="KW-1185">Reference proteome</keyword>
<dbReference type="InterPro" id="IPR012296">
    <property type="entry name" value="Nuclease_put_TT1808"/>
</dbReference>
<dbReference type="PANTHER" id="PTHR34107:SF4">
    <property type="entry name" value="SLL1222 PROTEIN"/>
    <property type="match status" value="1"/>
</dbReference>
<accession>A0A0H4X4I3</accession>
<dbReference type="PANTHER" id="PTHR34107">
    <property type="entry name" value="SLL0198 PROTEIN-RELATED"/>
    <property type="match status" value="1"/>
</dbReference>
<gene>
    <name evidence="2" type="ORF">A176_007031</name>
</gene>
<dbReference type="KEGG" id="mym:A176_007031"/>
<evidence type="ECO:0000259" key="1">
    <source>
        <dbReference type="Pfam" id="PF05685"/>
    </source>
</evidence>
<reference evidence="2 3" key="1">
    <citation type="journal article" date="2016" name="PLoS ONE">
        <title>Complete Genome Sequence and Comparative Genomics of a Novel Myxobacterium Myxococcus hansupus.</title>
        <authorList>
            <person name="Sharma G."/>
            <person name="Narwani T."/>
            <person name="Subramanian S."/>
        </authorList>
    </citation>
    <scope>NUCLEOTIDE SEQUENCE [LARGE SCALE GENOMIC DNA]</scope>
    <source>
        <strain evidence="3">mixupus</strain>
    </source>
</reference>
<evidence type="ECO:0000313" key="2">
    <source>
        <dbReference type="EMBL" id="AKQ70119.1"/>
    </source>
</evidence>
<dbReference type="STRING" id="1297742.A176_007031"/>
<dbReference type="Gene3D" id="3.90.1570.10">
    <property type="entry name" value="tt1808, chain A"/>
    <property type="match status" value="1"/>
</dbReference>
<dbReference type="SUPFAM" id="SSF52980">
    <property type="entry name" value="Restriction endonuclease-like"/>
    <property type="match status" value="1"/>
</dbReference>
<dbReference type="EMBL" id="CP012109">
    <property type="protein sequence ID" value="AKQ70119.1"/>
    <property type="molecule type" value="Genomic_DNA"/>
</dbReference>
<feature type="domain" description="Putative restriction endonuclease" evidence="1">
    <location>
        <begin position="24"/>
        <end position="176"/>
    </location>
</feature>
<organism evidence="2 3">
    <name type="scientific">Pseudomyxococcus hansupus</name>
    <dbReference type="NCBI Taxonomy" id="1297742"/>
    <lineage>
        <taxon>Bacteria</taxon>
        <taxon>Pseudomonadati</taxon>
        <taxon>Myxococcota</taxon>
        <taxon>Myxococcia</taxon>
        <taxon>Myxococcales</taxon>
        <taxon>Cystobacterineae</taxon>
        <taxon>Myxococcaceae</taxon>
        <taxon>Pseudomyxococcus</taxon>
    </lineage>
</organism>
<name>A0A0H4X4I3_9BACT</name>
<dbReference type="PATRIC" id="fig|1297742.4.peg.7131"/>
<dbReference type="InterPro" id="IPR011335">
    <property type="entry name" value="Restrct_endonuc-II-like"/>
</dbReference>
<dbReference type="Pfam" id="PF05685">
    <property type="entry name" value="Uma2"/>
    <property type="match status" value="1"/>
</dbReference>